<dbReference type="Proteomes" id="UP000314294">
    <property type="component" value="Unassembled WGS sequence"/>
</dbReference>
<accession>A0A4Z2HSQ0</accession>
<protein>
    <submittedName>
        <fullName evidence="1">Uncharacterized protein</fullName>
    </submittedName>
</protein>
<sequence length="77" mass="8489">MDRKNVQEAMEAAAKEEERRAAYRGLEMGDAVPGWTSQREGQGAIAISSWLFPVKVTEPIKEAETVGVNRGFRLPLG</sequence>
<dbReference type="AlphaFoldDB" id="A0A4Z2HSQ0"/>
<comment type="caution">
    <text evidence="1">The sequence shown here is derived from an EMBL/GenBank/DDBJ whole genome shotgun (WGS) entry which is preliminary data.</text>
</comment>
<proteinExistence type="predicted"/>
<reference evidence="1 2" key="1">
    <citation type="submission" date="2019-03" db="EMBL/GenBank/DDBJ databases">
        <title>First draft genome of Liparis tanakae, snailfish: a comprehensive survey of snailfish specific genes.</title>
        <authorList>
            <person name="Kim W."/>
            <person name="Song I."/>
            <person name="Jeong J.-H."/>
            <person name="Kim D."/>
            <person name="Kim S."/>
            <person name="Ryu S."/>
            <person name="Song J.Y."/>
            <person name="Lee S.K."/>
        </authorList>
    </citation>
    <scope>NUCLEOTIDE SEQUENCE [LARGE SCALE GENOMIC DNA]</scope>
    <source>
        <tissue evidence="1">Muscle</tissue>
    </source>
</reference>
<gene>
    <name evidence="1" type="ORF">EYF80_021049</name>
</gene>
<evidence type="ECO:0000313" key="1">
    <source>
        <dbReference type="EMBL" id="TNN68737.1"/>
    </source>
</evidence>
<name>A0A4Z2HSQ0_9TELE</name>
<organism evidence="1 2">
    <name type="scientific">Liparis tanakae</name>
    <name type="common">Tanaka's snailfish</name>
    <dbReference type="NCBI Taxonomy" id="230148"/>
    <lineage>
        <taxon>Eukaryota</taxon>
        <taxon>Metazoa</taxon>
        <taxon>Chordata</taxon>
        <taxon>Craniata</taxon>
        <taxon>Vertebrata</taxon>
        <taxon>Euteleostomi</taxon>
        <taxon>Actinopterygii</taxon>
        <taxon>Neopterygii</taxon>
        <taxon>Teleostei</taxon>
        <taxon>Neoteleostei</taxon>
        <taxon>Acanthomorphata</taxon>
        <taxon>Eupercaria</taxon>
        <taxon>Perciformes</taxon>
        <taxon>Cottioidei</taxon>
        <taxon>Cottales</taxon>
        <taxon>Liparidae</taxon>
        <taxon>Liparis</taxon>
    </lineage>
</organism>
<evidence type="ECO:0000313" key="2">
    <source>
        <dbReference type="Proteomes" id="UP000314294"/>
    </source>
</evidence>
<keyword evidence="2" id="KW-1185">Reference proteome</keyword>
<dbReference type="EMBL" id="SRLO01000185">
    <property type="protein sequence ID" value="TNN68737.1"/>
    <property type="molecule type" value="Genomic_DNA"/>
</dbReference>